<dbReference type="InterPro" id="IPR013783">
    <property type="entry name" value="Ig-like_fold"/>
</dbReference>
<sequence>MVNKWIGLALVTLLSGCGGSDGSDGSSPPSLGDGDVTIVGATTITLGDGAAFYAQVSDGSSRLYQYQWQQLSGPAVNIVNPISPIAAFATTQTGSYQLQVTVGDATEVVSFTVEGNDDTINSYSDQHVVSGGRVSLRAEALDDNGNNYPEDLSWVQTAGPSVADLSSTDATANQLATFTAPMVSQDTLLSFELNSSSGLGSDVVTVLVSAEPAPVDNAFFDQPVARMTPYIDDSPWSTALVQCVYSNQINSPCSVDALPLIGQVSPEPSIDDILERLVVSHPWMGQQFENLLRDNDQFGDFRRLLSSVSAIVISSDIRPSFYWVATGAIYLDPANLWQQPWQRASINEDPDYRIGFGSELSFLTPWRYVDGDNYASPYYLPGNKSPRPWEDLSSQLTSLLYHELAHANDYFPRSTHNSISEDTLLEAYYARVESSGLPSDLLTSSYPLNSSIMFGLGEVMFYGAEPTEAQKLLQPDDVAAQFFSDRAADDYAYSSNREDLAMLFEETLMQLRYGILRDVAVTSGFSDQSSSNLIVAKGQRSRIGDASIVPRAQLIINMLLPEVGQLEGNLGTPIDLTRGLNWFEAIYVGNTSAAKMEVSTQSVAEASTNAAPAGVTYFGGRHQLPHGHHH</sequence>
<organism evidence="1 2">
    <name type="scientific">Ferrimonas lipolytica</name>
    <dbReference type="NCBI Taxonomy" id="2724191"/>
    <lineage>
        <taxon>Bacteria</taxon>
        <taxon>Pseudomonadati</taxon>
        <taxon>Pseudomonadota</taxon>
        <taxon>Gammaproteobacteria</taxon>
        <taxon>Alteromonadales</taxon>
        <taxon>Ferrimonadaceae</taxon>
        <taxon>Ferrimonas</taxon>
    </lineage>
</organism>
<protein>
    <recommendedName>
        <fullName evidence="3">Lipoprotein</fullName>
    </recommendedName>
</protein>
<keyword evidence="2" id="KW-1185">Reference proteome</keyword>
<dbReference type="RefSeq" id="WP_168660177.1">
    <property type="nucleotide sequence ID" value="NZ_CP051180.1"/>
</dbReference>
<evidence type="ECO:0000313" key="2">
    <source>
        <dbReference type="Proteomes" id="UP000501602"/>
    </source>
</evidence>
<name>A0A6H1UFC6_9GAMM</name>
<dbReference type="Gene3D" id="2.60.40.10">
    <property type="entry name" value="Immunoglobulins"/>
    <property type="match status" value="1"/>
</dbReference>
<dbReference type="KEGG" id="fes:HER31_08535"/>
<dbReference type="EMBL" id="CP051180">
    <property type="protein sequence ID" value="QIZ76916.1"/>
    <property type="molecule type" value="Genomic_DNA"/>
</dbReference>
<proteinExistence type="predicted"/>
<dbReference type="AlphaFoldDB" id="A0A6H1UFC6"/>
<accession>A0A6H1UFC6</accession>
<reference evidence="1 2" key="1">
    <citation type="submission" date="2020-04" db="EMBL/GenBank/DDBJ databases">
        <title>Ferrimonas sp. S7 isolated from sea water.</title>
        <authorList>
            <person name="Bae S.S."/>
            <person name="Baek K."/>
        </authorList>
    </citation>
    <scope>NUCLEOTIDE SEQUENCE [LARGE SCALE GENOMIC DNA]</scope>
    <source>
        <strain evidence="1 2">S7</strain>
    </source>
</reference>
<gene>
    <name evidence="1" type="ORF">HER31_08535</name>
</gene>
<dbReference type="Gene3D" id="2.60.40.3010">
    <property type="match status" value="1"/>
</dbReference>
<dbReference type="PROSITE" id="PS51257">
    <property type="entry name" value="PROKAR_LIPOPROTEIN"/>
    <property type="match status" value="1"/>
</dbReference>
<dbReference type="Proteomes" id="UP000501602">
    <property type="component" value="Chromosome"/>
</dbReference>
<evidence type="ECO:0008006" key="3">
    <source>
        <dbReference type="Google" id="ProtNLM"/>
    </source>
</evidence>
<evidence type="ECO:0000313" key="1">
    <source>
        <dbReference type="EMBL" id="QIZ76916.1"/>
    </source>
</evidence>